<proteinExistence type="predicted"/>
<feature type="transmembrane region" description="Helical" evidence="3">
    <location>
        <begin position="7"/>
        <end position="27"/>
    </location>
</feature>
<organism evidence="5 6">
    <name type="scientific">Secundilactobacillus collinoides DSM 20515 = JCM 1123</name>
    <dbReference type="NCBI Taxonomy" id="1423733"/>
    <lineage>
        <taxon>Bacteria</taxon>
        <taxon>Bacillati</taxon>
        <taxon>Bacillota</taxon>
        <taxon>Bacilli</taxon>
        <taxon>Lactobacillales</taxon>
        <taxon>Lactobacillaceae</taxon>
        <taxon>Secundilactobacillus</taxon>
    </lineage>
</organism>
<sequence>MHIDKRLFGLGAIVLVIGVTGITGWQLHRHWSGADTPDYQAPIQTSQGLTASENKPKGKRTRVTRYLLRHHFVGSALVVKNGHIIYQQGFGYANAVRPTPNDSQSQYQILSIQKSLTAAMVMKLISEQRLRMTTPLSQFYPQIKNARNVTVKQLLNMTSGLSLDRSSKTPLSEKQVVAYDVKHLESHPKLAGQWRYEPVNYVLLTGIVTKLTHRSYTQNFNATFKKPLHLTHTGFVQQWGHRVFRTTSYHHVSSNQLTPNYQRVYHESRAAMQDELGTGQLYMTTTDLFRAEQQLLSGKVISRQAISELHQAGSVSTYGGGVYNQSNGIRLHGIGYGYESAGLLTRDGKSGVVLLSNDYRKKASVLPLAKALFKKVAG</sequence>
<dbReference type="RefSeq" id="WP_054758600.1">
    <property type="nucleotide sequence ID" value="NZ_AYYR01000013.1"/>
</dbReference>
<comment type="subcellular location">
    <subcellularLocation>
        <location evidence="1">Membrane</location>
    </subcellularLocation>
</comment>
<evidence type="ECO:0000256" key="1">
    <source>
        <dbReference type="ARBA" id="ARBA00004370"/>
    </source>
</evidence>
<name>A0A0R2BDJ9_SECCO</name>
<gene>
    <name evidence="5" type="ORF">FC82_GL000478</name>
</gene>
<dbReference type="Gene3D" id="3.40.710.10">
    <property type="entry name" value="DD-peptidase/beta-lactamase superfamily"/>
    <property type="match status" value="1"/>
</dbReference>
<accession>A0A0R2BDJ9</accession>
<dbReference type="PANTHER" id="PTHR46825:SF11">
    <property type="entry name" value="PENICILLIN-BINDING PROTEIN 4"/>
    <property type="match status" value="1"/>
</dbReference>
<dbReference type="EMBL" id="AYYR01000013">
    <property type="protein sequence ID" value="KRM77233.1"/>
    <property type="molecule type" value="Genomic_DNA"/>
</dbReference>
<evidence type="ECO:0000256" key="2">
    <source>
        <dbReference type="ARBA" id="ARBA00023136"/>
    </source>
</evidence>
<dbReference type="Pfam" id="PF00144">
    <property type="entry name" value="Beta-lactamase"/>
    <property type="match status" value="1"/>
</dbReference>
<dbReference type="InterPro" id="IPR012338">
    <property type="entry name" value="Beta-lactam/transpept-like"/>
</dbReference>
<evidence type="ECO:0000313" key="5">
    <source>
        <dbReference type="EMBL" id="KRM77233.1"/>
    </source>
</evidence>
<dbReference type="AlphaFoldDB" id="A0A0R2BDJ9"/>
<feature type="domain" description="Beta-lactamase-related" evidence="4">
    <location>
        <begin position="74"/>
        <end position="361"/>
    </location>
</feature>
<dbReference type="STRING" id="33960.TY91_07535"/>
<protein>
    <submittedName>
        <fullName evidence="5">Beta-lactamase</fullName>
    </submittedName>
</protein>
<dbReference type="PANTHER" id="PTHR46825">
    <property type="entry name" value="D-ALANYL-D-ALANINE-CARBOXYPEPTIDASE/ENDOPEPTIDASE AMPH"/>
    <property type="match status" value="1"/>
</dbReference>
<comment type="caution">
    <text evidence="5">The sequence shown here is derived from an EMBL/GenBank/DDBJ whole genome shotgun (WGS) entry which is preliminary data.</text>
</comment>
<keyword evidence="3" id="KW-0812">Transmembrane</keyword>
<dbReference type="InterPro" id="IPR001466">
    <property type="entry name" value="Beta-lactam-related"/>
</dbReference>
<evidence type="ECO:0000256" key="3">
    <source>
        <dbReference type="SAM" id="Phobius"/>
    </source>
</evidence>
<dbReference type="InterPro" id="IPR050491">
    <property type="entry name" value="AmpC-like"/>
</dbReference>
<dbReference type="GO" id="GO:0016020">
    <property type="term" value="C:membrane"/>
    <property type="evidence" value="ECO:0007669"/>
    <property type="project" value="UniProtKB-SubCell"/>
</dbReference>
<reference evidence="5 6" key="1">
    <citation type="journal article" date="2015" name="Genome Announc.">
        <title>Expanding the biotechnology potential of lactobacilli through comparative genomics of 213 strains and associated genera.</title>
        <authorList>
            <person name="Sun Z."/>
            <person name="Harris H.M."/>
            <person name="McCann A."/>
            <person name="Guo C."/>
            <person name="Argimon S."/>
            <person name="Zhang W."/>
            <person name="Yang X."/>
            <person name="Jeffery I.B."/>
            <person name="Cooney J.C."/>
            <person name="Kagawa T.F."/>
            <person name="Liu W."/>
            <person name="Song Y."/>
            <person name="Salvetti E."/>
            <person name="Wrobel A."/>
            <person name="Rasinkangas P."/>
            <person name="Parkhill J."/>
            <person name="Rea M.C."/>
            <person name="O'Sullivan O."/>
            <person name="Ritari J."/>
            <person name="Douillard F.P."/>
            <person name="Paul Ross R."/>
            <person name="Yang R."/>
            <person name="Briner A.E."/>
            <person name="Felis G.E."/>
            <person name="de Vos W.M."/>
            <person name="Barrangou R."/>
            <person name="Klaenhammer T.R."/>
            <person name="Caufield P.W."/>
            <person name="Cui Y."/>
            <person name="Zhang H."/>
            <person name="O'Toole P.W."/>
        </authorList>
    </citation>
    <scope>NUCLEOTIDE SEQUENCE [LARGE SCALE GENOMIC DNA]</scope>
    <source>
        <strain evidence="5 6">DSM 20515</strain>
    </source>
</reference>
<dbReference type="Proteomes" id="UP000051845">
    <property type="component" value="Unassembled WGS sequence"/>
</dbReference>
<evidence type="ECO:0000259" key="4">
    <source>
        <dbReference type="Pfam" id="PF00144"/>
    </source>
</evidence>
<dbReference type="SUPFAM" id="SSF56601">
    <property type="entry name" value="beta-lactamase/transpeptidase-like"/>
    <property type="match status" value="1"/>
</dbReference>
<keyword evidence="2 3" id="KW-0472">Membrane</keyword>
<keyword evidence="3" id="KW-1133">Transmembrane helix</keyword>
<dbReference type="PATRIC" id="fig|1423733.4.peg.500"/>
<evidence type="ECO:0000313" key="6">
    <source>
        <dbReference type="Proteomes" id="UP000051845"/>
    </source>
</evidence>